<gene>
    <name evidence="2" type="ORF">NCR95_02475</name>
</gene>
<comment type="caution">
    <text evidence="2">The sequence shown here is derived from an EMBL/GenBank/DDBJ whole genome shotgun (WGS) entry which is preliminary data.</text>
</comment>
<feature type="transmembrane region" description="Helical" evidence="1">
    <location>
        <begin position="197"/>
        <end position="219"/>
    </location>
</feature>
<evidence type="ECO:0000313" key="3">
    <source>
        <dbReference type="Proteomes" id="UP001057522"/>
    </source>
</evidence>
<feature type="transmembrane region" description="Helical" evidence="1">
    <location>
        <begin position="293"/>
        <end position="315"/>
    </location>
</feature>
<dbReference type="RefSeq" id="WP_250603634.1">
    <property type="nucleotide sequence ID" value="NZ_JAMOKX010000002.1"/>
</dbReference>
<name>A0ABT0TSX9_9HELI</name>
<feature type="transmembrane region" description="Helical" evidence="1">
    <location>
        <begin position="62"/>
        <end position="83"/>
    </location>
</feature>
<accession>A0ABT0TSX9</accession>
<organism evidence="2 3">
    <name type="scientific">Helicobacter colisuis</name>
    <dbReference type="NCBI Taxonomy" id="2949739"/>
    <lineage>
        <taxon>Bacteria</taxon>
        <taxon>Pseudomonadati</taxon>
        <taxon>Campylobacterota</taxon>
        <taxon>Epsilonproteobacteria</taxon>
        <taxon>Campylobacterales</taxon>
        <taxon>Helicobacteraceae</taxon>
        <taxon>Helicobacter</taxon>
    </lineage>
</organism>
<sequence length="392" mass="45450">MSENKKAYLFLFFILLIDFFLLLWVGKNLSISFYEAQSFFNPHDFAGYYAKLSVSLFGRSDIGLRIGFLLLHLCNSVLMFLLAKTFLKRPSDAVFCALLFLLLPGVNAGAILISNSGIVIFFSLLLCLWHQKTQKFPYWLLLMMAFVDKSFSLVFLALIFYGIAHKNTFLVFASLMCFAVNMYLFDLGIGGHPESHFVDMIGHLLLIFSPLVFLYFLYMIYRFANSKAKPLMWYIVVVALSFIFIFSLRQRVDIESFAALLMVGIPLMVNLYYSGLRVRLPKFKGRYKIPFKITLAILLCMTGLLIFSKPLFVVLSNEENHFAYRHYIAQELAKELKEQKIKAVRTEARMQERLLFYGIQKGGRKLSQIYKKDSIKIPIIYYDKEVTTFYVQ</sequence>
<feature type="transmembrane region" description="Helical" evidence="1">
    <location>
        <begin position="231"/>
        <end position="248"/>
    </location>
</feature>
<proteinExistence type="predicted"/>
<evidence type="ECO:0000313" key="2">
    <source>
        <dbReference type="EMBL" id="MCL9819038.1"/>
    </source>
</evidence>
<keyword evidence="3" id="KW-1185">Reference proteome</keyword>
<keyword evidence="1" id="KW-0472">Membrane</keyword>
<feature type="transmembrane region" description="Helical" evidence="1">
    <location>
        <begin position="95"/>
        <end position="126"/>
    </location>
</feature>
<keyword evidence="1" id="KW-0812">Transmembrane</keyword>
<feature type="transmembrane region" description="Helical" evidence="1">
    <location>
        <begin position="254"/>
        <end position="273"/>
    </location>
</feature>
<evidence type="ECO:0008006" key="4">
    <source>
        <dbReference type="Google" id="ProtNLM"/>
    </source>
</evidence>
<dbReference type="EMBL" id="JAMOKX010000002">
    <property type="protein sequence ID" value="MCL9819038.1"/>
    <property type="molecule type" value="Genomic_DNA"/>
</dbReference>
<feature type="transmembrane region" description="Helical" evidence="1">
    <location>
        <begin position="168"/>
        <end position="185"/>
    </location>
</feature>
<evidence type="ECO:0000256" key="1">
    <source>
        <dbReference type="SAM" id="Phobius"/>
    </source>
</evidence>
<keyword evidence="1" id="KW-1133">Transmembrane helix</keyword>
<protein>
    <recommendedName>
        <fullName evidence="4">Integral membrane protein</fullName>
    </recommendedName>
</protein>
<feature type="transmembrane region" description="Helical" evidence="1">
    <location>
        <begin position="7"/>
        <end position="25"/>
    </location>
</feature>
<dbReference type="Proteomes" id="UP001057522">
    <property type="component" value="Unassembled WGS sequence"/>
</dbReference>
<reference evidence="2" key="1">
    <citation type="submission" date="2022-06" db="EMBL/GenBank/DDBJ databases">
        <title>Helicobacter colisuis sp. nov.</title>
        <authorList>
            <person name="Papic B."/>
            <person name="Gruntar I."/>
        </authorList>
    </citation>
    <scope>NUCLEOTIDE SEQUENCE</scope>
    <source>
        <strain evidence="2">11154-15</strain>
    </source>
</reference>
<feature type="transmembrane region" description="Helical" evidence="1">
    <location>
        <begin position="138"/>
        <end position="161"/>
    </location>
</feature>